<keyword evidence="2" id="KW-1185">Reference proteome</keyword>
<reference evidence="1 2" key="1">
    <citation type="submission" date="2018-07" db="EMBL/GenBank/DDBJ databases">
        <title>Genome assembly of strain KB82.</title>
        <authorList>
            <person name="Kukolya J."/>
            <person name="Horvath B."/>
            <person name="Nagy I."/>
            <person name="Toth A."/>
        </authorList>
    </citation>
    <scope>NUCLEOTIDE SEQUENCE [LARGE SCALE GENOMIC DNA]</scope>
    <source>
        <strain evidence="1 2">Kb82</strain>
    </source>
</reference>
<evidence type="ECO:0000313" key="2">
    <source>
        <dbReference type="Proteomes" id="UP000640614"/>
    </source>
</evidence>
<evidence type="ECO:0000313" key="1">
    <source>
        <dbReference type="EMBL" id="MBE8727977.1"/>
    </source>
</evidence>
<dbReference type="EMBL" id="PRDM01000006">
    <property type="protein sequence ID" value="MBE8727977.1"/>
    <property type="molecule type" value="Genomic_DNA"/>
</dbReference>
<proteinExistence type="predicted"/>
<gene>
    <name evidence="1" type="ORF">C4F50_23925</name>
</gene>
<dbReference type="Proteomes" id="UP000640614">
    <property type="component" value="Unassembled WGS sequence"/>
</dbReference>
<dbReference type="RefSeq" id="WP_194141097.1">
    <property type="nucleotide sequence ID" value="NZ_PRDM01000006.1"/>
</dbReference>
<organism evidence="1 2">
    <name type="scientific">Flavobacterium hungaricum</name>
    <dbReference type="NCBI Taxonomy" id="2082725"/>
    <lineage>
        <taxon>Bacteria</taxon>
        <taxon>Pseudomonadati</taxon>
        <taxon>Bacteroidota</taxon>
        <taxon>Flavobacteriia</taxon>
        <taxon>Flavobacteriales</taxon>
        <taxon>Flavobacteriaceae</taxon>
        <taxon>Flavobacterium</taxon>
    </lineage>
</organism>
<name>A0ABR9TSG3_9FLAO</name>
<sequence length="88" mass="9699">MGKLDDILNGWSNYLQGDDVANLELAKERAEICIKCPAAKFGLHTAILPDYSISEIQGMYCSKKEGGCGCPLSTAVRSKNYKCPKKLW</sequence>
<accession>A0ABR9TSG3</accession>
<comment type="caution">
    <text evidence="1">The sequence shown here is derived from an EMBL/GenBank/DDBJ whole genome shotgun (WGS) entry which is preliminary data.</text>
</comment>
<protein>
    <submittedName>
        <fullName evidence="1">Uncharacterized protein</fullName>
    </submittedName>
</protein>